<dbReference type="InterPro" id="IPR021243">
    <property type="entry name" value="DUF2804"/>
</dbReference>
<reference evidence="1" key="1">
    <citation type="submission" date="2022-06" db="EMBL/GenBank/DDBJ databases">
        <title>Isolation of gut microbiota from human fecal samples.</title>
        <authorList>
            <person name="Pamer E.G."/>
            <person name="Barat B."/>
            <person name="Waligurski E."/>
            <person name="Medina S."/>
            <person name="Paddock L."/>
            <person name="Mostad J."/>
        </authorList>
    </citation>
    <scope>NUCLEOTIDE SEQUENCE</scope>
    <source>
        <strain evidence="1">DFI.9.91</strain>
    </source>
</reference>
<dbReference type="Pfam" id="PF10974">
    <property type="entry name" value="DUF2804"/>
    <property type="match status" value="1"/>
</dbReference>
<evidence type="ECO:0000313" key="1">
    <source>
        <dbReference type="EMBL" id="MCQ4771105.1"/>
    </source>
</evidence>
<protein>
    <submittedName>
        <fullName evidence="1">DUF2804 domain-containing protein</fullName>
    </submittedName>
</protein>
<dbReference type="PANTHER" id="PTHR35868:SF3">
    <property type="entry name" value="DUF2804 DOMAIN-CONTAINING PROTEIN"/>
    <property type="match status" value="1"/>
</dbReference>
<accession>A0AAW5JQE9</accession>
<dbReference type="PANTHER" id="PTHR35868">
    <property type="entry name" value="DUF2804 DOMAIN-CONTAINING PROTEIN-RELATED"/>
    <property type="match status" value="1"/>
</dbReference>
<gene>
    <name evidence="1" type="ORF">NE579_11620</name>
</gene>
<evidence type="ECO:0000313" key="2">
    <source>
        <dbReference type="Proteomes" id="UP001204562"/>
    </source>
</evidence>
<dbReference type="EMBL" id="JANFYS010000024">
    <property type="protein sequence ID" value="MCQ4771105.1"/>
    <property type="molecule type" value="Genomic_DNA"/>
</dbReference>
<comment type="caution">
    <text evidence="1">The sequence shown here is derived from an EMBL/GenBank/DDBJ whole genome shotgun (WGS) entry which is preliminary data.</text>
</comment>
<name>A0AAW5JQE9_9FIRM</name>
<dbReference type="RefSeq" id="WP_256304377.1">
    <property type="nucleotide sequence ID" value="NZ_JANFYS010000024.1"/>
</dbReference>
<sequence length="335" mass="37196">MQHEITKPIPLLDDRGNLTEPGWARRPLPVYDRSRVKGGPARRKEWDYYLVMGDGFALALTIADSSYLGVASISLLDFQEGWQVTRSPVRLLPMGATGLPGTSQRGNAAVSGRGYALLFHNDGQNRTLTAHMERFREDQTLDAHVILTDAPPESMVICTPFGKPGHFYYNQKINGLRAQGTVRLGEQVRHFEPETAFGTLDWGWGVWTWHNTWYWASASGRLDGVPFGFNLGCGFGDTSAATENAVFYDGRVHKLSDVAFSLPGDRMAPWTFTGERCALSMTPVLDRSACAGAGPLRSEQHQIFGRFNGTVVLDDGTPLRVRDLMGFAEKVENRW</sequence>
<proteinExistence type="predicted"/>
<dbReference type="AlphaFoldDB" id="A0AAW5JQE9"/>
<dbReference type="Proteomes" id="UP001204562">
    <property type="component" value="Unassembled WGS sequence"/>
</dbReference>
<organism evidence="1 2">
    <name type="scientific">Intestinimonas massiliensis</name>
    <name type="common">ex Afouda et al. 2020</name>
    <dbReference type="NCBI Taxonomy" id="1673721"/>
    <lineage>
        <taxon>Bacteria</taxon>
        <taxon>Bacillati</taxon>
        <taxon>Bacillota</taxon>
        <taxon>Clostridia</taxon>
        <taxon>Eubacteriales</taxon>
        <taxon>Intestinimonas</taxon>
    </lineage>
</organism>